<dbReference type="InterPro" id="IPR025543">
    <property type="entry name" value="Dodecin-like"/>
</dbReference>
<evidence type="ECO:0008006" key="3">
    <source>
        <dbReference type="Google" id="ProtNLM"/>
    </source>
</evidence>
<keyword evidence="2" id="KW-1185">Reference proteome</keyword>
<evidence type="ECO:0000313" key="2">
    <source>
        <dbReference type="Proteomes" id="UP000630149"/>
    </source>
</evidence>
<dbReference type="InterPro" id="IPR009923">
    <property type="entry name" value="Dodecin"/>
</dbReference>
<reference evidence="1" key="1">
    <citation type="journal article" date="2014" name="Int. J. Syst. Evol. Microbiol.">
        <title>Complete genome sequence of Corynebacterium casei LMG S-19264T (=DSM 44701T), isolated from a smear-ripened cheese.</title>
        <authorList>
            <consortium name="US DOE Joint Genome Institute (JGI-PGF)"/>
            <person name="Walter F."/>
            <person name="Albersmeier A."/>
            <person name="Kalinowski J."/>
            <person name="Ruckert C."/>
        </authorList>
    </citation>
    <scope>NUCLEOTIDE SEQUENCE</scope>
    <source>
        <strain evidence="1">JCM 13919</strain>
    </source>
</reference>
<evidence type="ECO:0000313" key="1">
    <source>
        <dbReference type="EMBL" id="GGI87579.1"/>
    </source>
</evidence>
<reference evidence="1" key="2">
    <citation type="submission" date="2020-09" db="EMBL/GenBank/DDBJ databases">
        <authorList>
            <person name="Sun Q."/>
            <person name="Ohkuma M."/>
        </authorList>
    </citation>
    <scope>NUCLEOTIDE SEQUENCE</scope>
    <source>
        <strain evidence="1">JCM 13919</strain>
    </source>
</reference>
<comment type="caution">
    <text evidence="1">The sequence shown here is derived from an EMBL/GenBank/DDBJ whole genome shotgun (WGS) entry which is preliminary data.</text>
</comment>
<dbReference type="Gene3D" id="3.30.1660.10">
    <property type="entry name" value="Flavin-binding protein dodecin"/>
    <property type="match status" value="1"/>
</dbReference>
<name>A0A917JWP0_9GAMM</name>
<dbReference type="RefSeq" id="WP_131776882.1">
    <property type="nucleotide sequence ID" value="NZ_BMOB01000006.1"/>
</dbReference>
<organism evidence="1 2">
    <name type="scientific">Legionella impletisoli</name>
    <dbReference type="NCBI Taxonomy" id="343510"/>
    <lineage>
        <taxon>Bacteria</taxon>
        <taxon>Pseudomonadati</taxon>
        <taxon>Pseudomonadota</taxon>
        <taxon>Gammaproteobacteria</taxon>
        <taxon>Legionellales</taxon>
        <taxon>Legionellaceae</taxon>
        <taxon>Legionella</taxon>
    </lineage>
</organism>
<proteinExistence type="predicted"/>
<protein>
    <recommendedName>
        <fullName evidence="3">Dodecin domain-containing protein</fullName>
    </recommendedName>
</protein>
<accession>A0A917JWP0</accession>
<dbReference type="SUPFAM" id="SSF89807">
    <property type="entry name" value="Dodecin-like"/>
    <property type="match status" value="1"/>
</dbReference>
<dbReference type="AlphaFoldDB" id="A0A917JWP0"/>
<sequence>MITKKIGDFTGTSPSGISEAIQNALEKAGEHSRFEVVETTAQGSGTNRHYQVTLSTYND</sequence>
<dbReference type="OrthoDB" id="5639128at2"/>
<dbReference type="InterPro" id="IPR036694">
    <property type="entry name" value="Dodecin-like_sf"/>
</dbReference>
<dbReference type="EMBL" id="BMOB01000006">
    <property type="protein sequence ID" value="GGI87579.1"/>
    <property type="molecule type" value="Genomic_DNA"/>
</dbReference>
<gene>
    <name evidence="1" type="ORF">GCM10007966_15410</name>
</gene>
<dbReference type="Pfam" id="PF07311">
    <property type="entry name" value="Dodecin"/>
    <property type="match status" value="1"/>
</dbReference>
<dbReference type="Proteomes" id="UP000630149">
    <property type="component" value="Unassembled WGS sequence"/>
</dbReference>